<dbReference type="NCBIfam" id="TIGR04086">
    <property type="entry name" value="TIGR04086_membr"/>
    <property type="match status" value="1"/>
</dbReference>
<dbReference type="AlphaFoldDB" id="A0A4U8Q3X3"/>
<dbReference type="Proteomes" id="UP000306509">
    <property type="component" value="Unassembled WGS sequence"/>
</dbReference>
<reference evidence="2 3" key="1">
    <citation type="journal article" date="2019" name="Anaerobe">
        <title>Detection of Robinsoniella peoriensis in multiple bone samples of a trauma patient.</title>
        <authorList>
            <person name="Schrottner P."/>
            <person name="Hartwich K."/>
            <person name="Bunk B."/>
            <person name="Schober I."/>
            <person name="Helbig S."/>
            <person name="Rudolph W.W."/>
            <person name="Gunzer F."/>
        </authorList>
    </citation>
    <scope>NUCLEOTIDE SEQUENCE [LARGE SCALE GENOMIC DNA]</scope>
    <source>
        <strain evidence="2 3">DSM 106044</strain>
    </source>
</reference>
<feature type="transmembrane region" description="Helical" evidence="1">
    <location>
        <begin position="106"/>
        <end position="123"/>
    </location>
</feature>
<sequence length="124" mass="13131">MDNTATKKSGVMLVIKSLVVSYLTTGILLLILALLLFKMELNQSKVSIGIIGIYIIASFIGGWIAGKGAGKQKFLWGLLIGSAYFLMLTAISLITNGSLQSELPQLFTTLLLCMGGGMLGGMLS</sequence>
<feature type="transmembrane region" description="Helical" evidence="1">
    <location>
        <begin position="46"/>
        <end position="65"/>
    </location>
</feature>
<organism evidence="2 3">
    <name type="scientific">Robinsoniella peoriensis</name>
    <dbReference type="NCBI Taxonomy" id="180332"/>
    <lineage>
        <taxon>Bacteria</taxon>
        <taxon>Bacillati</taxon>
        <taxon>Bacillota</taxon>
        <taxon>Clostridia</taxon>
        <taxon>Lachnospirales</taxon>
        <taxon>Lachnospiraceae</taxon>
        <taxon>Robinsoniella</taxon>
    </lineage>
</organism>
<feature type="transmembrane region" description="Helical" evidence="1">
    <location>
        <begin position="74"/>
        <end position="94"/>
    </location>
</feature>
<keyword evidence="1" id="KW-1133">Transmembrane helix</keyword>
<comment type="caution">
    <text evidence="2">The sequence shown here is derived from an EMBL/GenBank/DDBJ whole genome shotgun (WGS) entry which is preliminary data.</text>
</comment>
<accession>A0A4U8Q3X3</accession>
<dbReference type="InterPro" id="IPR023804">
    <property type="entry name" value="DUF3792_TM"/>
</dbReference>
<gene>
    <name evidence="2" type="ORF">DSM106044_04413</name>
</gene>
<dbReference type="RefSeq" id="WP_027296380.1">
    <property type="nucleotide sequence ID" value="NZ_CABMJZ010000032.1"/>
</dbReference>
<proteinExistence type="predicted"/>
<dbReference type="Pfam" id="PF12670">
    <property type="entry name" value="DUF3792"/>
    <property type="match status" value="1"/>
</dbReference>
<evidence type="ECO:0000256" key="1">
    <source>
        <dbReference type="SAM" id="Phobius"/>
    </source>
</evidence>
<keyword evidence="1" id="KW-0812">Transmembrane</keyword>
<name>A0A4U8Q3X3_9FIRM</name>
<protein>
    <submittedName>
        <fullName evidence="2">Putative membrane protein</fullName>
    </submittedName>
</protein>
<feature type="transmembrane region" description="Helical" evidence="1">
    <location>
        <begin position="12"/>
        <end position="34"/>
    </location>
</feature>
<evidence type="ECO:0000313" key="2">
    <source>
        <dbReference type="EMBL" id="TLC98662.1"/>
    </source>
</evidence>
<keyword evidence="3" id="KW-1185">Reference proteome</keyword>
<dbReference type="EMBL" id="QGQD01000086">
    <property type="protein sequence ID" value="TLC98662.1"/>
    <property type="molecule type" value="Genomic_DNA"/>
</dbReference>
<keyword evidence="1" id="KW-0472">Membrane</keyword>
<dbReference type="OrthoDB" id="1779887at2"/>
<dbReference type="STRING" id="180332.GCA_000797495_00388"/>
<evidence type="ECO:0000313" key="3">
    <source>
        <dbReference type="Proteomes" id="UP000306509"/>
    </source>
</evidence>